<gene>
    <name evidence="1" type="ORF">HMPREF9304_09830</name>
</gene>
<proteinExistence type="predicted"/>
<evidence type="ECO:0000313" key="1">
    <source>
        <dbReference type="EMBL" id="KGI21501.1"/>
    </source>
</evidence>
<dbReference type="EMBL" id="JRPQ01000143">
    <property type="protein sequence ID" value="KGI21501.1"/>
    <property type="molecule type" value="Genomic_DNA"/>
</dbReference>
<dbReference type="AlphaFoldDB" id="A0A098YQ27"/>
<sequence length="84" mass="10008">MKTEIENIIYNYVDEIPHILIRVINAITLSDNKEELRSAINKIAEETELDKFFAYGYGAHHFWLKHRKLSNGEPKEYRLLKVEF</sequence>
<reference evidence="1 2" key="1">
    <citation type="submission" date="2014-07" db="EMBL/GenBank/DDBJ databases">
        <authorList>
            <person name="McCorrison J."/>
            <person name="Sanka R."/>
            <person name="Torralba M."/>
            <person name="Gillis M."/>
            <person name="Haft D.H."/>
            <person name="Methe B."/>
            <person name="Sutton G."/>
            <person name="Nelson K.E."/>
        </authorList>
    </citation>
    <scope>NUCLEOTIDE SEQUENCE [LARGE SCALE GENOMIC DNA]</scope>
    <source>
        <strain evidence="1 2">S9-PR14</strain>
    </source>
</reference>
<protein>
    <submittedName>
        <fullName evidence="1">Uncharacterized protein</fullName>
    </submittedName>
</protein>
<dbReference type="Proteomes" id="UP000029723">
    <property type="component" value="Unassembled WGS sequence"/>
</dbReference>
<dbReference type="OrthoDB" id="1013233at2"/>
<name>A0A098YQ27_9BACT</name>
<organism evidence="1 2">
    <name type="scientific">Hoylesella timonensis S9-PR14</name>
    <dbReference type="NCBI Taxonomy" id="1401062"/>
    <lineage>
        <taxon>Bacteria</taxon>
        <taxon>Pseudomonadati</taxon>
        <taxon>Bacteroidota</taxon>
        <taxon>Bacteroidia</taxon>
        <taxon>Bacteroidales</taxon>
        <taxon>Prevotellaceae</taxon>
        <taxon>Hoylesella</taxon>
    </lineage>
</organism>
<evidence type="ECO:0000313" key="2">
    <source>
        <dbReference type="Proteomes" id="UP000029723"/>
    </source>
</evidence>
<accession>A0A098YQ27</accession>
<dbReference type="RefSeq" id="WP_036864488.1">
    <property type="nucleotide sequence ID" value="NZ_JRPQ01000143.1"/>
</dbReference>
<comment type="caution">
    <text evidence="1">The sequence shown here is derived from an EMBL/GenBank/DDBJ whole genome shotgun (WGS) entry which is preliminary data.</text>
</comment>
<dbReference type="GeneID" id="97998598"/>